<reference evidence="3" key="1">
    <citation type="submission" date="2015-09" db="EMBL/GenBank/DDBJ databases">
        <authorList>
            <consortium name="Pathogen Informatics"/>
        </authorList>
    </citation>
    <scope>NUCLEOTIDE SEQUENCE [LARGE SCALE GENOMIC DNA]</scope>
    <source>
        <strain evidence="3">Lake Konstanz</strain>
    </source>
</reference>
<sequence length="492" mass="53930">MSTRPPIEGDGVRVNFFNFLLRTPGEVAPPLRVSIPDTIVFEHNCPRSWFYYDVENKEIRKRAGRDLQAGTILAEFGTSTPGVSSGSGASTSITTVATFTYLRHEDGSNEPAVTTLYLTKEGLEKLLITTSVVKLEGILQKHFLPIELNECVIQATWGAKLCLIRRRMNHRTITDRPRLLSEKHCTFDGPDHLSIEVSTAKDTVGDITHITERIVEHVARTARMKPVSMMLYFKLDQQRKPRLLWCSSLRFDKHPYTLPPACVFVSPELESPDTTADDTALDDMAIAQSKLERRSRPGSPTHADGGGGSQSPSLMSTAYHTSSSTATTHYNGTVGGGVILPPEAMLKVERISEQWHTFHDETDIEANLIQEQRLNAKQIVDDALYAVLAGSEGGGGGPTAIRLPPELSHLLGGEARLLSLTHSIGLVESGSSDMGPNSTTHVSIATAPPVAVMMTMAQEWLDKHFAHRMASLLDRAATQVQWVALQAVLPLL</sequence>
<dbReference type="OrthoDB" id="298589at2759"/>
<feature type="region of interest" description="Disordered" evidence="1">
    <location>
        <begin position="289"/>
        <end position="322"/>
    </location>
</feature>
<keyword evidence="3" id="KW-1185">Reference proteome</keyword>
<dbReference type="VEuPathDB" id="TriTrypDB:BSAL_05190"/>
<dbReference type="Proteomes" id="UP000051952">
    <property type="component" value="Unassembled WGS sequence"/>
</dbReference>
<evidence type="ECO:0000256" key="1">
    <source>
        <dbReference type="SAM" id="MobiDB-lite"/>
    </source>
</evidence>
<accession>A0A0S4J099</accession>
<protein>
    <submittedName>
        <fullName evidence="2">Uncharacterized protein</fullName>
    </submittedName>
</protein>
<evidence type="ECO:0000313" key="2">
    <source>
        <dbReference type="EMBL" id="CUG36682.1"/>
    </source>
</evidence>
<dbReference type="EMBL" id="CYKH01000770">
    <property type="protein sequence ID" value="CUG36682.1"/>
    <property type="molecule type" value="Genomic_DNA"/>
</dbReference>
<proteinExistence type="predicted"/>
<gene>
    <name evidence="2" type="ORF">BSAL_05190</name>
</gene>
<organism evidence="2 3">
    <name type="scientific">Bodo saltans</name>
    <name type="common">Flagellated protozoan</name>
    <dbReference type="NCBI Taxonomy" id="75058"/>
    <lineage>
        <taxon>Eukaryota</taxon>
        <taxon>Discoba</taxon>
        <taxon>Euglenozoa</taxon>
        <taxon>Kinetoplastea</taxon>
        <taxon>Metakinetoplastina</taxon>
        <taxon>Eubodonida</taxon>
        <taxon>Bodonidae</taxon>
        <taxon>Bodo</taxon>
    </lineage>
</organism>
<dbReference type="AlphaFoldDB" id="A0A0S4J099"/>
<name>A0A0S4J099_BODSA</name>
<evidence type="ECO:0000313" key="3">
    <source>
        <dbReference type="Proteomes" id="UP000051952"/>
    </source>
</evidence>